<evidence type="ECO:0000313" key="2">
    <source>
        <dbReference type="Proteomes" id="UP001207116"/>
    </source>
</evidence>
<accession>A0AAE3SPK4</accession>
<name>A0AAE3SPK4_9FLAO</name>
<dbReference type="RefSeq" id="WP_266015410.1">
    <property type="nucleotide sequence ID" value="NZ_JAPFQP010000004.1"/>
</dbReference>
<gene>
    <name evidence="1" type="ORF">OO016_14210</name>
</gene>
<dbReference type="AlphaFoldDB" id="A0AAE3SPK4"/>
<organism evidence="1 2">
    <name type="scientific">Lentiprolixibacter aurantiacus</name>
    <dbReference type="NCBI Taxonomy" id="2993939"/>
    <lineage>
        <taxon>Bacteria</taxon>
        <taxon>Pseudomonadati</taxon>
        <taxon>Bacteroidota</taxon>
        <taxon>Flavobacteriia</taxon>
        <taxon>Flavobacteriales</taxon>
        <taxon>Flavobacteriaceae</taxon>
        <taxon>Lentiprolixibacter</taxon>
    </lineage>
</organism>
<proteinExistence type="predicted"/>
<dbReference type="EMBL" id="JAPFQP010000004">
    <property type="protein sequence ID" value="MCX2720764.1"/>
    <property type="molecule type" value="Genomic_DNA"/>
</dbReference>
<keyword evidence="2" id="KW-1185">Reference proteome</keyword>
<sequence>MRSISTKPLPLNTFKNLSETRNPFCVSIYLPMFKKGKEQNQEMGPATLKSQIHRLEKTLGEYGMKDPEIKEYLKPLHSLVENRELWRNPGDGLAIFLEKESGLQYYLLPFSFEPVSYVSNHFYMLPLYPMYHQNGEYFILGLSRDYVRLYKADRYGLRDLNLETHAPEQLEEVVGYDYQQKTLQFRSGQAGYAQGSFHGHGEGKDDEKIELIKFFKEIDKGVRKLLGESNAPLIVAGVSRWHSLYKEVNSYPNLYKEALWGDPEFKDVGTLQQEAWELVAPYFKATLDAKIRAYRENVHRSNTSHQIADILRAVKDGRVDTLFIQKGTDEFGTYSEKGCIILDSEKTKKNISIYNRMARDTFLKGGKVYILDKGHMPYSKRPINALFRY</sequence>
<protein>
    <submittedName>
        <fullName evidence="1">Uncharacterized protein</fullName>
    </submittedName>
</protein>
<comment type="caution">
    <text evidence="1">The sequence shown here is derived from an EMBL/GenBank/DDBJ whole genome shotgun (WGS) entry which is preliminary data.</text>
</comment>
<evidence type="ECO:0000313" key="1">
    <source>
        <dbReference type="EMBL" id="MCX2720764.1"/>
    </source>
</evidence>
<dbReference type="Proteomes" id="UP001207116">
    <property type="component" value="Unassembled WGS sequence"/>
</dbReference>
<dbReference type="InterPro" id="IPR040837">
    <property type="entry name" value="Bact_RF_family7"/>
</dbReference>
<dbReference type="Pfam" id="PF18849">
    <property type="entry name" value="baeRF_family7"/>
    <property type="match status" value="1"/>
</dbReference>
<reference evidence="1" key="1">
    <citation type="submission" date="2022-11" db="EMBL/GenBank/DDBJ databases">
        <title>The characterization of three novel Bacteroidetes species and genomic analysis of their roles in tidal elemental geochemical cycles.</title>
        <authorList>
            <person name="Ma K.-J."/>
        </authorList>
    </citation>
    <scope>NUCLEOTIDE SEQUENCE</scope>
    <source>
        <strain evidence="1">M415</strain>
    </source>
</reference>